<organism evidence="1 2">
    <name type="scientific">Flavobacterium terrigena</name>
    <dbReference type="NCBI Taxonomy" id="402734"/>
    <lineage>
        <taxon>Bacteria</taxon>
        <taxon>Pseudomonadati</taxon>
        <taxon>Bacteroidota</taxon>
        <taxon>Flavobacteriia</taxon>
        <taxon>Flavobacteriales</taxon>
        <taxon>Flavobacteriaceae</taxon>
        <taxon>Flavobacterium</taxon>
    </lineage>
</organism>
<evidence type="ECO:0000313" key="1">
    <source>
        <dbReference type="EMBL" id="SEI62500.1"/>
    </source>
</evidence>
<dbReference type="AlphaFoldDB" id="A0A1H6SEU5"/>
<accession>A0A1H6SEU5</accession>
<dbReference type="OrthoDB" id="799987at2"/>
<evidence type="ECO:0000313" key="2">
    <source>
        <dbReference type="Proteomes" id="UP000199702"/>
    </source>
</evidence>
<keyword evidence="2" id="KW-1185">Reference proteome</keyword>
<protein>
    <submittedName>
        <fullName evidence="1">Uncharacterized protein</fullName>
    </submittedName>
</protein>
<gene>
    <name evidence="1" type="ORF">SAMN05660918_1192</name>
</gene>
<sequence>MKSNKWFKTLDYFLNKGYVNNGLTIPFLVGLYTKNEICIRELITSMSETNNISIQKCDRIDEFVFGIFINESNNEIKLYKNISGLIILDNSLGKINSLDELIALFENLYFENIQQELFSKNKGIWGSYNEEEIKKLTELI</sequence>
<reference evidence="2" key="1">
    <citation type="submission" date="2016-10" db="EMBL/GenBank/DDBJ databases">
        <authorList>
            <person name="Varghese N."/>
            <person name="Submissions S."/>
        </authorList>
    </citation>
    <scope>NUCLEOTIDE SEQUENCE [LARGE SCALE GENOMIC DNA]</scope>
    <source>
        <strain evidence="2">DSM 17934</strain>
    </source>
</reference>
<name>A0A1H6SEU5_9FLAO</name>
<dbReference type="Proteomes" id="UP000199702">
    <property type="component" value="Unassembled WGS sequence"/>
</dbReference>
<dbReference type="STRING" id="402734.SAMN05660918_1192"/>
<proteinExistence type="predicted"/>
<dbReference type="EMBL" id="FNYA01000002">
    <property type="protein sequence ID" value="SEI62500.1"/>
    <property type="molecule type" value="Genomic_DNA"/>
</dbReference>
<dbReference type="RefSeq" id="WP_091309616.1">
    <property type="nucleotide sequence ID" value="NZ_CBCSJU010000005.1"/>
</dbReference>